<comment type="caution">
    <text evidence="1">The sequence shown here is derived from an EMBL/GenBank/DDBJ whole genome shotgun (WGS) entry which is preliminary data.</text>
</comment>
<gene>
    <name evidence="1" type="ORF">SDC9_88706</name>
</gene>
<organism evidence="1">
    <name type="scientific">bioreactor metagenome</name>
    <dbReference type="NCBI Taxonomy" id="1076179"/>
    <lineage>
        <taxon>unclassified sequences</taxon>
        <taxon>metagenomes</taxon>
        <taxon>ecological metagenomes</taxon>
    </lineage>
</organism>
<accession>A0A644ZWU1</accession>
<proteinExistence type="predicted"/>
<reference evidence="1" key="1">
    <citation type="submission" date="2019-08" db="EMBL/GenBank/DDBJ databases">
        <authorList>
            <person name="Kucharzyk K."/>
            <person name="Murdoch R.W."/>
            <person name="Higgins S."/>
            <person name="Loffler F."/>
        </authorList>
    </citation>
    <scope>NUCLEOTIDE SEQUENCE</scope>
</reference>
<sequence length="101" mass="11725">MLNTINPKQENLEEVIVHELLHIKLYPLDQVCESLITSSFEEKSKGYEFAYTQFFTNLEVTVEELTKCFLLAFGENKQFSYGRCAGMKSYNELFDGLKPLE</sequence>
<protein>
    <submittedName>
        <fullName evidence="1">Uncharacterized protein</fullName>
    </submittedName>
</protein>
<evidence type="ECO:0000313" key="1">
    <source>
        <dbReference type="EMBL" id="MPM42044.1"/>
    </source>
</evidence>
<dbReference type="AlphaFoldDB" id="A0A644ZWU1"/>
<dbReference type="EMBL" id="VSSQ01009584">
    <property type="protein sequence ID" value="MPM42044.1"/>
    <property type="molecule type" value="Genomic_DNA"/>
</dbReference>
<name>A0A644ZWU1_9ZZZZ</name>